<dbReference type="EMBL" id="QLYX01000013">
    <property type="protein sequence ID" value="RAY12405.1"/>
    <property type="molecule type" value="Genomic_DNA"/>
</dbReference>
<reference evidence="3 4" key="1">
    <citation type="submission" date="2018-06" db="EMBL/GenBank/DDBJ databases">
        <title>Actinomadura craniellae sp. nov. isolated from marine sponge Craniella sp.</title>
        <authorList>
            <person name="Li L."/>
            <person name="Xu Q.H."/>
            <person name="Lin H.W."/>
            <person name="Lu Y.H."/>
        </authorList>
    </citation>
    <scope>NUCLEOTIDE SEQUENCE [LARGE SCALE GENOMIC DNA]</scope>
    <source>
        <strain evidence="3 4">LHW63021</strain>
    </source>
</reference>
<dbReference type="AlphaFoldDB" id="A0A365GZY5"/>
<organism evidence="3 4">
    <name type="scientific">Actinomadura craniellae</name>
    <dbReference type="NCBI Taxonomy" id="2231787"/>
    <lineage>
        <taxon>Bacteria</taxon>
        <taxon>Bacillati</taxon>
        <taxon>Actinomycetota</taxon>
        <taxon>Actinomycetes</taxon>
        <taxon>Streptosporangiales</taxon>
        <taxon>Thermomonosporaceae</taxon>
        <taxon>Actinomadura</taxon>
    </lineage>
</organism>
<dbReference type="Pfam" id="PF13561">
    <property type="entry name" value="adh_short_C2"/>
    <property type="match status" value="1"/>
</dbReference>
<dbReference type="Gene3D" id="3.40.50.720">
    <property type="entry name" value="NAD(P)-binding Rossmann-like Domain"/>
    <property type="match status" value="1"/>
</dbReference>
<evidence type="ECO:0000256" key="1">
    <source>
        <dbReference type="ARBA" id="ARBA00006484"/>
    </source>
</evidence>
<dbReference type="GO" id="GO:0016491">
    <property type="term" value="F:oxidoreductase activity"/>
    <property type="evidence" value="ECO:0007669"/>
    <property type="project" value="UniProtKB-KW"/>
</dbReference>
<evidence type="ECO:0000256" key="2">
    <source>
        <dbReference type="ARBA" id="ARBA00023002"/>
    </source>
</evidence>
<dbReference type="PANTHER" id="PTHR24321">
    <property type="entry name" value="DEHYDROGENASES, SHORT CHAIN"/>
    <property type="match status" value="1"/>
</dbReference>
<evidence type="ECO:0000313" key="4">
    <source>
        <dbReference type="Proteomes" id="UP000251891"/>
    </source>
</evidence>
<proteinExistence type="inferred from homology"/>
<comment type="caution">
    <text evidence="3">The sequence shown here is derived from an EMBL/GenBank/DDBJ whole genome shotgun (WGS) entry which is preliminary data.</text>
</comment>
<dbReference type="PANTHER" id="PTHR24321:SF8">
    <property type="entry name" value="ESTRADIOL 17-BETA-DEHYDROGENASE 8-RELATED"/>
    <property type="match status" value="1"/>
</dbReference>
<dbReference type="SUPFAM" id="SSF51735">
    <property type="entry name" value="NAD(P)-binding Rossmann-fold domains"/>
    <property type="match status" value="1"/>
</dbReference>
<accession>A0A365GZY5</accession>
<name>A0A365GZY5_9ACTN</name>
<dbReference type="NCBIfam" id="NF005395">
    <property type="entry name" value="PRK06940.1"/>
    <property type="match status" value="1"/>
</dbReference>
<keyword evidence="4" id="KW-1185">Reference proteome</keyword>
<comment type="similarity">
    <text evidence="1">Belongs to the short-chain dehydrogenases/reductases (SDR) family.</text>
</comment>
<dbReference type="PRINTS" id="PR00081">
    <property type="entry name" value="GDHRDH"/>
</dbReference>
<gene>
    <name evidence="3" type="ORF">DPM19_24970</name>
</gene>
<sequence>MAQGVFVVIGVGGMGLAIARRLGSGYDLLLADRDEAVLEAAATALSREGQQVVAQPADVSVRGSVAALAERAAALGPVLRLAHTAGLSPARAPVQDIIDVDLLGVAYVLEEFRRVIASGGAGVVITGMAGHGLEELPYEHENRLAELPSGELAGSPMLAARRFADGEHAHAFAKRAGRLRVRAASVSWGHVGARINSISPGVVSTPAGLAELESPNGPALKEMIDGSAVGRVGTPGDVAAAAEFLLGPAASFITGTDLLVDGGVTAAIRTGSLDLASPLLRGR</sequence>
<dbReference type="InterPro" id="IPR036291">
    <property type="entry name" value="NAD(P)-bd_dom_sf"/>
</dbReference>
<protein>
    <submittedName>
        <fullName evidence="3">Short-chain dehydrogenase</fullName>
    </submittedName>
</protein>
<dbReference type="RefSeq" id="WP_111870461.1">
    <property type="nucleotide sequence ID" value="NZ_QLYX01000013.1"/>
</dbReference>
<dbReference type="Proteomes" id="UP000251891">
    <property type="component" value="Unassembled WGS sequence"/>
</dbReference>
<dbReference type="InterPro" id="IPR002347">
    <property type="entry name" value="SDR_fam"/>
</dbReference>
<dbReference type="OrthoDB" id="9803333at2"/>
<keyword evidence="2" id="KW-0560">Oxidoreductase</keyword>
<evidence type="ECO:0000313" key="3">
    <source>
        <dbReference type="EMBL" id="RAY12405.1"/>
    </source>
</evidence>
<dbReference type="Pfam" id="PF00106">
    <property type="entry name" value="adh_short"/>
    <property type="match status" value="1"/>
</dbReference>